<accession>A0A897N2E7</accession>
<dbReference type="GeneID" id="68855634"/>
<evidence type="ECO:0000313" key="2">
    <source>
        <dbReference type="Proteomes" id="UP000663525"/>
    </source>
</evidence>
<organism evidence="1 2">
    <name type="scientific">Halapricum desulfuricans</name>
    <dbReference type="NCBI Taxonomy" id="2841257"/>
    <lineage>
        <taxon>Archaea</taxon>
        <taxon>Methanobacteriati</taxon>
        <taxon>Methanobacteriota</taxon>
        <taxon>Stenosarchaea group</taxon>
        <taxon>Halobacteria</taxon>
        <taxon>Halobacteriales</taxon>
        <taxon>Haloarculaceae</taxon>
        <taxon>Halapricum</taxon>
    </lineage>
</organism>
<gene>
    <name evidence="1" type="ORF">HSR121_2066</name>
</gene>
<name>A0A897N2E7_9EURY</name>
<dbReference type="AlphaFoldDB" id="A0A897N2E7"/>
<dbReference type="Proteomes" id="UP000663525">
    <property type="component" value="Chromosome"/>
</dbReference>
<proteinExistence type="predicted"/>
<protein>
    <submittedName>
        <fullName evidence="1">Uncharacterized protein</fullName>
    </submittedName>
</protein>
<dbReference type="RefSeq" id="WP_229112843.1">
    <property type="nucleotide sequence ID" value="NZ_CP064787.1"/>
</dbReference>
<dbReference type="EMBL" id="CP064787">
    <property type="protein sequence ID" value="QSG06398.1"/>
    <property type="molecule type" value="Genomic_DNA"/>
</dbReference>
<evidence type="ECO:0000313" key="1">
    <source>
        <dbReference type="EMBL" id="QSG06398.1"/>
    </source>
</evidence>
<sequence>MAEVRVLTNYTEDIISDTDLQDVVDLTKRELQANLNDASVDFYGNLQAERALFWLTCIFCKVKAGEIDAPNFSIGEIQVRQSSFSERTGVWFDNFWKHYRAVDGGAPIGHTKANRPDRTYKFDN</sequence>
<reference evidence="1" key="1">
    <citation type="submission" date="2020-11" db="EMBL/GenBank/DDBJ databases">
        <title>Carbohydrate-dependent, anaerobic sulfur respiration: A novel catabolism in halophilic archaea.</title>
        <authorList>
            <person name="Sorokin D.Y."/>
            <person name="Messina E."/>
            <person name="Smedile F."/>
            <person name="La Cono V."/>
            <person name="Hallsworth J.E."/>
            <person name="Yakimov M.M."/>
        </authorList>
    </citation>
    <scope>NUCLEOTIDE SEQUENCE</scope>
    <source>
        <strain evidence="1">HSR12-1</strain>
    </source>
</reference>